<evidence type="ECO:0000313" key="3">
    <source>
        <dbReference type="Proteomes" id="UP001158050"/>
    </source>
</evidence>
<protein>
    <submittedName>
        <fullName evidence="2">Uncharacterized protein</fullName>
    </submittedName>
</protein>
<organism evidence="2 3">
    <name type="scientific">Epilithonimonas pallida</name>
    <dbReference type="NCBI Taxonomy" id="373671"/>
    <lineage>
        <taxon>Bacteria</taxon>
        <taxon>Pseudomonadati</taxon>
        <taxon>Bacteroidota</taxon>
        <taxon>Flavobacteriia</taxon>
        <taxon>Flavobacteriales</taxon>
        <taxon>Weeksellaceae</taxon>
        <taxon>Chryseobacterium group</taxon>
        <taxon>Epilithonimonas</taxon>
    </lineage>
</organism>
<dbReference type="Proteomes" id="UP001158050">
    <property type="component" value="Unassembled WGS sequence"/>
</dbReference>
<feature type="chain" id="PRO_5046406454" evidence="1">
    <location>
        <begin position="23"/>
        <end position="177"/>
    </location>
</feature>
<keyword evidence="3" id="KW-1185">Reference proteome</keyword>
<dbReference type="RefSeq" id="WP_283417097.1">
    <property type="nucleotide sequence ID" value="NZ_FXUO01000005.1"/>
</dbReference>
<proteinExistence type="predicted"/>
<evidence type="ECO:0000313" key="2">
    <source>
        <dbReference type="EMBL" id="SMP94185.1"/>
    </source>
</evidence>
<evidence type="ECO:0000256" key="1">
    <source>
        <dbReference type="SAM" id="SignalP"/>
    </source>
</evidence>
<gene>
    <name evidence="2" type="ORF">SAMN05421679_105267</name>
</gene>
<sequence>MKKYIIALSGVFIFLIVQKTKAQVAIGKQNITNSSVLLEFGTENKGIILPSVNTAPGASGGTFIFNTTKKAVEVWEGKNNGNLGDWTLLTDENQGVNHSFSNTGADVISNPAGVIIGADITAKPGVLVLESTTKALVLPQVANPHQNIKGTIAGTMVYDTTADMLAVYDGANWSYWK</sequence>
<name>A0ABY1R3V7_9FLAO</name>
<keyword evidence="1" id="KW-0732">Signal</keyword>
<comment type="caution">
    <text evidence="2">The sequence shown here is derived from an EMBL/GenBank/DDBJ whole genome shotgun (WGS) entry which is preliminary data.</text>
</comment>
<accession>A0ABY1R3V7</accession>
<reference evidence="2 3" key="1">
    <citation type="submission" date="2017-05" db="EMBL/GenBank/DDBJ databases">
        <authorList>
            <person name="Varghese N."/>
            <person name="Submissions S."/>
        </authorList>
    </citation>
    <scope>NUCLEOTIDE SEQUENCE [LARGE SCALE GENOMIC DNA]</scope>
    <source>
        <strain evidence="2 3">DSM 18015</strain>
    </source>
</reference>
<dbReference type="EMBL" id="FXUO01000005">
    <property type="protein sequence ID" value="SMP94185.1"/>
    <property type="molecule type" value="Genomic_DNA"/>
</dbReference>
<feature type="signal peptide" evidence="1">
    <location>
        <begin position="1"/>
        <end position="22"/>
    </location>
</feature>